<dbReference type="SUPFAM" id="SSF55785">
    <property type="entry name" value="PYP-like sensor domain (PAS domain)"/>
    <property type="match status" value="1"/>
</dbReference>
<dbReference type="GO" id="GO:0004888">
    <property type="term" value="F:transmembrane signaling receptor activity"/>
    <property type="evidence" value="ECO:0007669"/>
    <property type="project" value="InterPro"/>
</dbReference>
<dbReference type="InterPro" id="IPR013655">
    <property type="entry name" value="PAS_fold_3"/>
</dbReference>
<dbReference type="InterPro" id="IPR004089">
    <property type="entry name" value="MCPsignal_dom"/>
</dbReference>
<keyword evidence="7" id="KW-1185">Reference proteome</keyword>
<organism evidence="6 7">
    <name type="scientific">Prosthecodimorpha staleyi</name>
    <dbReference type="NCBI Taxonomy" id="2840188"/>
    <lineage>
        <taxon>Bacteria</taxon>
        <taxon>Pseudomonadati</taxon>
        <taxon>Pseudomonadota</taxon>
        <taxon>Alphaproteobacteria</taxon>
        <taxon>Hyphomicrobiales</taxon>
        <taxon>Ancalomicrobiaceae</taxon>
        <taxon>Prosthecodimorpha</taxon>
    </lineage>
</organism>
<reference evidence="6 7" key="1">
    <citation type="submission" date="2021-06" db="EMBL/GenBank/DDBJ databases">
        <authorList>
            <person name="Grouzdev D.S."/>
            <person name="Koziaeva V."/>
        </authorList>
    </citation>
    <scope>NUCLEOTIDE SEQUENCE [LARGE SCALE GENOMIC DNA]</scope>
    <source>
        <strain evidence="6 7">22</strain>
    </source>
</reference>
<sequence length="547" mass="58885">MFWVPNPKTRRFYYVLRIVENGCCQTAVRNQKSIIQSVLHIIDLTDSKMKCVVLGVYNSRKTIMFEFGGNTQRLKALSEAVENSQGVIEFLADGTIVDANPNFCAASGYAVDELKGRHHSLLVEPNYARSEAYQAFWTALRRGERQTGRFERRNKDGKVLWLQATYAPKRARNGTVEGVVKVAANITEQLLAEERARLLLGILDQLPVNVITCDPKTFLIDYANTTSIETLRRIERYLPVKADQLIGTSIDVFHKRPEHQRAMVNDPKRMPHRAEIRVGPEVLDLEASLVNHRPLIVWSIVTDRSQMAADVGRVTNDLNQIAVDLGSAASQLAGNAEKVGSMAQAVAAASEEQAAAIGEVAERTSATASRAMKMEEAATDARARIGGLAQIVGGIGEVVNLIDGIAAQTKLLALNATIEAARAGEAGRGFAVVAAEVKALSDQTSRATADIAARITKVQEGTGDTVDAVDLVLSGIRSVGELTNAVAAASEQQRGVAAEVTRTIASVAHEAIHAGTAAKSVSQGADRVTETAVLLKEKIAAFSKSAI</sequence>
<dbReference type="PANTHER" id="PTHR32089:SF112">
    <property type="entry name" value="LYSOZYME-LIKE PROTEIN-RELATED"/>
    <property type="match status" value="1"/>
</dbReference>
<dbReference type="Gene3D" id="3.30.450.20">
    <property type="entry name" value="PAS domain"/>
    <property type="match status" value="2"/>
</dbReference>
<dbReference type="Pfam" id="PF00015">
    <property type="entry name" value="MCPsignal"/>
    <property type="match status" value="1"/>
</dbReference>
<proteinExistence type="inferred from homology"/>
<dbReference type="PROSITE" id="PS50111">
    <property type="entry name" value="CHEMOTAXIS_TRANSDUC_2"/>
    <property type="match status" value="1"/>
</dbReference>
<evidence type="ECO:0000256" key="3">
    <source>
        <dbReference type="PROSITE-ProRule" id="PRU00284"/>
    </source>
</evidence>
<dbReference type="PRINTS" id="PR00260">
    <property type="entry name" value="CHEMTRNSDUCR"/>
</dbReference>
<dbReference type="NCBIfam" id="TIGR00229">
    <property type="entry name" value="sensory_box"/>
    <property type="match status" value="1"/>
</dbReference>
<gene>
    <name evidence="6" type="ORF">KL771_14990</name>
</gene>
<feature type="domain" description="Methyl-accepting transducer" evidence="4">
    <location>
        <begin position="307"/>
        <end position="529"/>
    </location>
</feature>
<evidence type="ECO:0000256" key="1">
    <source>
        <dbReference type="ARBA" id="ARBA00023224"/>
    </source>
</evidence>
<dbReference type="InterPro" id="IPR001610">
    <property type="entry name" value="PAC"/>
</dbReference>
<dbReference type="InterPro" id="IPR000014">
    <property type="entry name" value="PAS"/>
</dbReference>
<comment type="caution">
    <text evidence="6">The sequence shown here is derived from an EMBL/GenBank/DDBJ whole genome shotgun (WGS) entry which is preliminary data.</text>
</comment>
<dbReference type="AlphaFoldDB" id="A0A947D4B2"/>
<comment type="similarity">
    <text evidence="2">Belongs to the methyl-accepting chemotaxis (MCP) protein family.</text>
</comment>
<evidence type="ECO:0000256" key="2">
    <source>
        <dbReference type="ARBA" id="ARBA00029447"/>
    </source>
</evidence>
<keyword evidence="1 3" id="KW-0807">Transducer</keyword>
<dbReference type="SMART" id="SM00283">
    <property type="entry name" value="MA"/>
    <property type="match status" value="1"/>
</dbReference>
<dbReference type="SMART" id="SM00086">
    <property type="entry name" value="PAC"/>
    <property type="match status" value="1"/>
</dbReference>
<dbReference type="InterPro" id="IPR035965">
    <property type="entry name" value="PAS-like_dom_sf"/>
</dbReference>
<dbReference type="SUPFAM" id="SSF58104">
    <property type="entry name" value="Methyl-accepting chemotaxis protein (MCP) signaling domain"/>
    <property type="match status" value="1"/>
</dbReference>
<dbReference type="InterPro" id="IPR000700">
    <property type="entry name" value="PAS-assoc_C"/>
</dbReference>
<feature type="domain" description="PAC" evidence="5">
    <location>
        <begin position="146"/>
        <end position="198"/>
    </location>
</feature>
<dbReference type="EMBL" id="JAHHZF010000007">
    <property type="protein sequence ID" value="MBT9290773.1"/>
    <property type="molecule type" value="Genomic_DNA"/>
</dbReference>
<evidence type="ECO:0000259" key="5">
    <source>
        <dbReference type="PROSITE" id="PS50113"/>
    </source>
</evidence>
<dbReference type="Gene3D" id="1.10.287.950">
    <property type="entry name" value="Methyl-accepting chemotaxis protein"/>
    <property type="match status" value="1"/>
</dbReference>
<dbReference type="PROSITE" id="PS50113">
    <property type="entry name" value="PAC"/>
    <property type="match status" value="1"/>
</dbReference>
<accession>A0A947D4B2</accession>
<dbReference type="GO" id="GO:0006935">
    <property type="term" value="P:chemotaxis"/>
    <property type="evidence" value="ECO:0007669"/>
    <property type="project" value="InterPro"/>
</dbReference>
<dbReference type="Pfam" id="PF08447">
    <property type="entry name" value="PAS_3"/>
    <property type="match status" value="1"/>
</dbReference>
<name>A0A947D4B2_9HYPH</name>
<evidence type="ECO:0000313" key="6">
    <source>
        <dbReference type="EMBL" id="MBT9290773.1"/>
    </source>
</evidence>
<evidence type="ECO:0000313" key="7">
    <source>
        <dbReference type="Proteomes" id="UP000766595"/>
    </source>
</evidence>
<protein>
    <submittedName>
        <fullName evidence="6">PAS domain S-box protein</fullName>
    </submittedName>
</protein>
<dbReference type="CDD" id="cd00130">
    <property type="entry name" value="PAS"/>
    <property type="match status" value="1"/>
</dbReference>
<dbReference type="GO" id="GO:0016020">
    <property type="term" value="C:membrane"/>
    <property type="evidence" value="ECO:0007669"/>
    <property type="project" value="InterPro"/>
</dbReference>
<dbReference type="InterPro" id="IPR004090">
    <property type="entry name" value="Chemotax_Me-accpt_rcpt"/>
</dbReference>
<dbReference type="GO" id="GO:0007165">
    <property type="term" value="P:signal transduction"/>
    <property type="evidence" value="ECO:0007669"/>
    <property type="project" value="UniProtKB-KW"/>
</dbReference>
<dbReference type="Proteomes" id="UP000766595">
    <property type="component" value="Unassembled WGS sequence"/>
</dbReference>
<dbReference type="PANTHER" id="PTHR32089">
    <property type="entry name" value="METHYL-ACCEPTING CHEMOTAXIS PROTEIN MCPB"/>
    <property type="match status" value="1"/>
</dbReference>
<evidence type="ECO:0000259" key="4">
    <source>
        <dbReference type="PROSITE" id="PS50111"/>
    </source>
</evidence>